<protein>
    <submittedName>
        <fullName evidence="2">Uncharacterized protein</fullName>
    </submittedName>
</protein>
<dbReference type="WBParaSite" id="ES5_v2.g9521.t1">
    <property type="protein sequence ID" value="ES5_v2.g9521.t1"/>
    <property type="gene ID" value="ES5_v2.g9521"/>
</dbReference>
<sequence>MRPEFLWFDGKLLGKRAAKSVVDATATVAEGIAEASAGAEIGGVIGEPVGASGGILSESFVHLVVENLTQKFFDLPVTVAVEKAYDYFG</sequence>
<reference evidence="2" key="1">
    <citation type="submission" date="2022-11" db="UniProtKB">
        <authorList>
            <consortium name="WormBaseParasite"/>
        </authorList>
    </citation>
    <scope>IDENTIFICATION</scope>
</reference>
<accession>A0AC34GY62</accession>
<dbReference type="Proteomes" id="UP000887579">
    <property type="component" value="Unplaced"/>
</dbReference>
<proteinExistence type="predicted"/>
<evidence type="ECO:0000313" key="1">
    <source>
        <dbReference type="Proteomes" id="UP000887579"/>
    </source>
</evidence>
<evidence type="ECO:0000313" key="2">
    <source>
        <dbReference type="WBParaSite" id="ES5_v2.g9521.t1"/>
    </source>
</evidence>
<name>A0AC34GY62_9BILA</name>
<organism evidence="1 2">
    <name type="scientific">Panagrolaimus sp. ES5</name>
    <dbReference type="NCBI Taxonomy" id="591445"/>
    <lineage>
        <taxon>Eukaryota</taxon>
        <taxon>Metazoa</taxon>
        <taxon>Ecdysozoa</taxon>
        <taxon>Nematoda</taxon>
        <taxon>Chromadorea</taxon>
        <taxon>Rhabditida</taxon>
        <taxon>Tylenchina</taxon>
        <taxon>Panagrolaimomorpha</taxon>
        <taxon>Panagrolaimoidea</taxon>
        <taxon>Panagrolaimidae</taxon>
        <taxon>Panagrolaimus</taxon>
    </lineage>
</organism>